<accession>A0ABV3FWI7</accession>
<organism evidence="1 2">
    <name type="scientific">Nocardia aurea</name>
    <dbReference type="NCBI Taxonomy" id="2144174"/>
    <lineage>
        <taxon>Bacteria</taxon>
        <taxon>Bacillati</taxon>
        <taxon>Actinomycetota</taxon>
        <taxon>Actinomycetes</taxon>
        <taxon>Mycobacteriales</taxon>
        <taxon>Nocardiaceae</taxon>
        <taxon>Nocardia</taxon>
    </lineage>
</organism>
<evidence type="ECO:0000313" key="2">
    <source>
        <dbReference type="Proteomes" id="UP001551695"/>
    </source>
</evidence>
<dbReference type="EMBL" id="JBFAKC010000008">
    <property type="protein sequence ID" value="MEV0709784.1"/>
    <property type="molecule type" value="Genomic_DNA"/>
</dbReference>
<dbReference type="RefSeq" id="WP_357785522.1">
    <property type="nucleotide sequence ID" value="NZ_JBFAKC010000008.1"/>
</dbReference>
<name>A0ABV3FWI7_9NOCA</name>
<reference evidence="1 2" key="1">
    <citation type="submission" date="2024-06" db="EMBL/GenBank/DDBJ databases">
        <title>The Natural Products Discovery Center: Release of the First 8490 Sequenced Strains for Exploring Actinobacteria Biosynthetic Diversity.</title>
        <authorList>
            <person name="Kalkreuter E."/>
            <person name="Kautsar S.A."/>
            <person name="Yang D."/>
            <person name="Bader C.D."/>
            <person name="Teijaro C.N."/>
            <person name="Fluegel L."/>
            <person name="Davis C.M."/>
            <person name="Simpson J.R."/>
            <person name="Lauterbach L."/>
            <person name="Steele A.D."/>
            <person name="Gui C."/>
            <person name="Meng S."/>
            <person name="Li G."/>
            <person name="Viehrig K."/>
            <person name="Ye F."/>
            <person name="Su P."/>
            <person name="Kiefer A.F."/>
            <person name="Nichols A."/>
            <person name="Cepeda A.J."/>
            <person name="Yan W."/>
            <person name="Fan B."/>
            <person name="Jiang Y."/>
            <person name="Adhikari A."/>
            <person name="Zheng C.-J."/>
            <person name="Schuster L."/>
            <person name="Cowan T.M."/>
            <person name="Smanski M.J."/>
            <person name="Chevrette M.G."/>
            <person name="De Carvalho L.P.S."/>
            <person name="Shen B."/>
        </authorList>
    </citation>
    <scope>NUCLEOTIDE SEQUENCE [LARGE SCALE GENOMIC DNA]</scope>
    <source>
        <strain evidence="1 2">NPDC050403</strain>
    </source>
</reference>
<gene>
    <name evidence="1" type="ORF">AB0I48_19650</name>
</gene>
<keyword evidence="2" id="KW-1185">Reference proteome</keyword>
<dbReference type="Proteomes" id="UP001551695">
    <property type="component" value="Unassembled WGS sequence"/>
</dbReference>
<proteinExistence type="predicted"/>
<evidence type="ECO:0000313" key="1">
    <source>
        <dbReference type="EMBL" id="MEV0709784.1"/>
    </source>
</evidence>
<sequence>MSDPATAVQIEQALDRLSMVGPALGRPLVDTLEHSRLRNLKELRPGSCGTSEIRLLFVFDPDREAIVLVAGDKAGRWSRWYDSAIPLAEKRYADYRVEKKEET</sequence>
<protein>
    <submittedName>
        <fullName evidence="1">Type II toxin-antitoxin system RelE/ParE family toxin</fullName>
    </submittedName>
</protein>
<dbReference type="Pfam" id="PF05973">
    <property type="entry name" value="Gp49"/>
    <property type="match status" value="1"/>
</dbReference>
<dbReference type="InterPro" id="IPR009241">
    <property type="entry name" value="HigB-like"/>
</dbReference>
<comment type="caution">
    <text evidence="1">The sequence shown here is derived from an EMBL/GenBank/DDBJ whole genome shotgun (WGS) entry which is preliminary data.</text>
</comment>